<name>I0WJR5_9FLAO</name>
<dbReference type="eggNOG" id="ENOG5032UKA">
    <property type="taxonomic scope" value="Bacteria"/>
</dbReference>
<dbReference type="AlphaFoldDB" id="I0WJR5"/>
<sequence length="120" mass="14161">MVQSFNADMDNVLRFSNFLEHARFHADSHGDSFFGFIEKHYGGQKELHFQEHIEEHEKHEKLPFKEHHHSCLQMAVSFVLNTAVEMPLIEPFLEIPLNFYYKEPISLFEKSSVFQPPKQA</sequence>
<reference evidence="1 2" key="1">
    <citation type="journal article" date="2012" name="J. Bacteriol.">
        <title>Genome Sequence of the Halotolerant Bacterium Imtechella halotolerans K1T.</title>
        <authorList>
            <person name="Kumar S."/>
            <person name="Vikram S."/>
            <person name="Subramanian S."/>
            <person name="Raghava G.P."/>
            <person name="Pinnaka A.K."/>
        </authorList>
    </citation>
    <scope>NUCLEOTIDE SEQUENCE [LARGE SCALE GENOMIC DNA]</scope>
    <source>
        <strain evidence="1 2">K1</strain>
    </source>
</reference>
<dbReference type="STRING" id="946077.W5A_01370"/>
<gene>
    <name evidence="1" type="ORF">W5A_01370</name>
</gene>
<proteinExistence type="predicted"/>
<dbReference type="Proteomes" id="UP000005938">
    <property type="component" value="Unassembled WGS sequence"/>
</dbReference>
<accession>I0WJR5</accession>
<organism evidence="1 2">
    <name type="scientific">Imtechella halotolerans K1</name>
    <dbReference type="NCBI Taxonomy" id="946077"/>
    <lineage>
        <taxon>Bacteria</taxon>
        <taxon>Pseudomonadati</taxon>
        <taxon>Bacteroidota</taxon>
        <taxon>Flavobacteriia</taxon>
        <taxon>Flavobacteriales</taxon>
        <taxon>Flavobacteriaceae</taxon>
        <taxon>Imtechella</taxon>
    </lineage>
</organism>
<evidence type="ECO:0000313" key="2">
    <source>
        <dbReference type="Proteomes" id="UP000005938"/>
    </source>
</evidence>
<dbReference type="EMBL" id="AJJU01000002">
    <property type="protein sequence ID" value="EID76631.1"/>
    <property type="molecule type" value="Genomic_DNA"/>
</dbReference>
<keyword evidence="2" id="KW-1185">Reference proteome</keyword>
<protein>
    <submittedName>
        <fullName evidence="1">Uncharacterized protein</fullName>
    </submittedName>
</protein>
<evidence type="ECO:0000313" key="1">
    <source>
        <dbReference type="EMBL" id="EID76631.1"/>
    </source>
</evidence>
<comment type="caution">
    <text evidence="1">The sequence shown here is derived from an EMBL/GenBank/DDBJ whole genome shotgun (WGS) entry which is preliminary data.</text>
</comment>